<evidence type="ECO:0000259" key="2">
    <source>
        <dbReference type="Pfam" id="PF01979"/>
    </source>
</evidence>
<evidence type="ECO:0000313" key="3">
    <source>
        <dbReference type="EMBL" id="MBL0421926.1"/>
    </source>
</evidence>
<organism evidence="3 4">
    <name type="scientific">Ramlibacter aurantiacus</name>
    <dbReference type="NCBI Taxonomy" id="2801330"/>
    <lineage>
        <taxon>Bacteria</taxon>
        <taxon>Pseudomonadati</taxon>
        <taxon>Pseudomonadota</taxon>
        <taxon>Betaproteobacteria</taxon>
        <taxon>Burkholderiales</taxon>
        <taxon>Comamonadaceae</taxon>
        <taxon>Ramlibacter</taxon>
    </lineage>
</organism>
<evidence type="ECO:0000313" key="4">
    <source>
        <dbReference type="Proteomes" id="UP000613011"/>
    </source>
</evidence>
<dbReference type="InterPro" id="IPR051781">
    <property type="entry name" value="Metallo-dep_Hydrolase"/>
</dbReference>
<dbReference type="Proteomes" id="UP000613011">
    <property type="component" value="Unassembled WGS sequence"/>
</dbReference>
<dbReference type="Gene3D" id="2.30.40.10">
    <property type="entry name" value="Urease, subunit C, domain 1"/>
    <property type="match status" value="2"/>
</dbReference>
<protein>
    <submittedName>
        <fullName evidence="3">Amidohydrolase family protein</fullName>
    </submittedName>
</protein>
<dbReference type="InterPro" id="IPR006680">
    <property type="entry name" value="Amidohydro-rel"/>
</dbReference>
<reference evidence="3" key="1">
    <citation type="submission" date="2021-01" db="EMBL/GenBank/DDBJ databases">
        <title>Ramlibacter sp. strain AW1 16S ribosomal RNA gene Genome sequencing and assembly.</title>
        <authorList>
            <person name="Kang M."/>
        </authorList>
    </citation>
    <scope>NUCLEOTIDE SEQUENCE</scope>
    <source>
        <strain evidence="3">AW1</strain>
    </source>
</reference>
<gene>
    <name evidence="3" type="ORF">JI739_16370</name>
</gene>
<comment type="caution">
    <text evidence="3">The sequence shown here is derived from an EMBL/GenBank/DDBJ whole genome shotgun (WGS) entry which is preliminary data.</text>
</comment>
<dbReference type="Pfam" id="PF01979">
    <property type="entry name" value="Amidohydro_1"/>
    <property type="match status" value="1"/>
</dbReference>
<sequence length="492" mass="53060">MNIRNRRPRAGRVPAPAILASCVLLVACASETPTPLDVTGGTVVRNAAVVDTRTGRIASGMSVVLQEGRISAVTDRPVRVGGAARVVDGSGKFVVPGYLDMHTHTLVHADRQPPWPLLLSHGITGIREMSGTPPALIERARRLNADRAAGRVDAPEVVQIAGPLFVGAPTPQAAAQHVEATQKLRADFVKVVGGSPPAIMAVLREAKARNIPVAGHLPPLIDSAAASEVGFRSMEHLGAGVGVPLDCAAERAAIRRDIAAAQATPPVLSPLAILSPLLFRVNDAPIYARVMASFDPKACEALGRTFARNQTWQVPTLIRLRTMHFSDDPQYRNNPNLAYLDPSTRAMWERAAQQWEQTVPGDTARTFRDYYKLQLQAVKLLKQQGVKMMAGSDYGGIWVLPGFGLHQEFRELAAAGLTPLEVLQMTTLNPAEYLGRESSHGTVEAGKQADLVLLDANPLADVANLDRIAGLFLDGRYFDREALKAMKEQARR</sequence>
<feature type="chain" id="PRO_5037183090" evidence="1">
    <location>
        <begin position="30"/>
        <end position="492"/>
    </location>
</feature>
<accession>A0A937D8C6</accession>
<dbReference type="Gene3D" id="3.40.50.10910">
    <property type="entry name" value="Amidohydrolase"/>
    <property type="match status" value="1"/>
</dbReference>
<dbReference type="InterPro" id="IPR011059">
    <property type="entry name" value="Metal-dep_hydrolase_composite"/>
</dbReference>
<proteinExistence type="predicted"/>
<dbReference type="InterPro" id="IPR032466">
    <property type="entry name" value="Metal_Hydrolase"/>
</dbReference>
<dbReference type="SUPFAM" id="SSF51556">
    <property type="entry name" value="Metallo-dependent hydrolases"/>
    <property type="match status" value="1"/>
</dbReference>
<dbReference type="AlphaFoldDB" id="A0A937D8C6"/>
<evidence type="ECO:0000256" key="1">
    <source>
        <dbReference type="SAM" id="SignalP"/>
    </source>
</evidence>
<dbReference type="EMBL" id="JAEQNA010000006">
    <property type="protein sequence ID" value="MBL0421926.1"/>
    <property type="molecule type" value="Genomic_DNA"/>
</dbReference>
<dbReference type="Gene3D" id="3.30.110.90">
    <property type="entry name" value="Amidohydrolase"/>
    <property type="match status" value="1"/>
</dbReference>
<keyword evidence="1" id="KW-0732">Signal</keyword>
<dbReference type="RefSeq" id="WP_201685005.1">
    <property type="nucleotide sequence ID" value="NZ_JAEQNA010000006.1"/>
</dbReference>
<dbReference type="PANTHER" id="PTHR43135">
    <property type="entry name" value="ALPHA-D-RIBOSE 1-METHYLPHOSPHONATE 5-TRIPHOSPHATE DIPHOSPHATASE"/>
    <property type="match status" value="1"/>
</dbReference>
<feature type="signal peptide" evidence="1">
    <location>
        <begin position="1"/>
        <end position="29"/>
    </location>
</feature>
<dbReference type="SUPFAM" id="SSF51338">
    <property type="entry name" value="Composite domain of metallo-dependent hydrolases"/>
    <property type="match status" value="1"/>
</dbReference>
<name>A0A937D8C6_9BURK</name>
<dbReference type="PANTHER" id="PTHR43135:SF3">
    <property type="entry name" value="ALPHA-D-RIBOSE 1-METHYLPHOSPHONATE 5-TRIPHOSPHATE DIPHOSPHATASE"/>
    <property type="match status" value="1"/>
</dbReference>
<feature type="domain" description="Amidohydrolase-related" evidence="2">
    <location>
        <begin position="375"/>
        <end position="476"/>
    </location>
</feature>
<dbReference type="Gene3D" id="3.20.20.140">
    <property type="entry name" value="Metal-dependent hydrolases"/>
    <property type="match status" value="1"/>
</dbReference>
<dbReference type="GO" id="GO:0016810">
    <property type="term" value="F:hydrolase activity, acting on carbon-nitrogen (but not peptide) bonds"/>
    <property type="evidence" value="ECO:0007669"/>
    <property type="project" value="InterPro"/>
</dbReference>
<keyword evidence="4" id="KW-1185">Reference proteome</keyword>
<dbReference type="PROSITE" id="PS51257">
    <property type="entry name" value="PROKAR_LIPOPROTEIN"/>
    <property type="match status" value="1"/>
</dbReference>